<keyword evidence="7" id="KW-0813">Transport</keyword>
<keyword evidence="6 8" id="KW-0472">Membrane</keyword>
<evidence type="ECO:0000256" key="7">
    <source>
        <dbReference type="RuleBase" id="RU003879"/>
    </source>
</evidence>
<dbReference type="Pfam" id="PF02472">
    <property type="entry name" value="ExbD"/>
    <property type="match status" value="1"/>
</dbReference>
<protein>
    <submittedName>
        <fullName evidence="9">Biopolymer transport protein ExbD</fullName>
    </submittedName>
</protein>
<comment type="similarity">
    <text evidence="2 7">Belongs to the ExbD/TolR family.</text>
</comment>
<sequence length="137" mass="15535">MVSLKQRRRRPSIATSSMSDIGFLLLIFIMLISLMNQRHEEHIEYSEAKQFEKTQAENNFEIWIQRDGTISVDNECVSLEILEALVVSATAENPDVRVHIIADKNTPYKFVDSAVGVLQTLQHRTVSFVVKEESGGV</sequence>
<dbReference type="GO" id="GO:0015031">
    <property type="term" value="P:protein transport"/>
    <property type="evidence" value="ECO:0007669"/>
    <property type="project" value="UniProtKB-KW"/>
</dbReference>
<dbReference type="Gene3D" id="3.30.420.270">
    <property type="match status" value="1"/>
</dbReference>
<name>A0A1T4KIL7_TREPO</name>
<evidence type="ECO:0000256" key="1">
    <source>
        <dbReference type="ARBA" id="ARBA00004162"/>
    </source>
</evidence>
<keyword evidence="4 7" id="KW-0812">Transmembrane</keyword>
<evidence type="ECO:0000313" key="9">
    <source>
        <dbReference type="EMBL" id="SJZ42258.1"/>
    </source>
</evidence>
<reference evidence="9 10" key="1">
    <citation type="submission" date="2017-02" db="EMBL/GenBank/DDBJ databases">
        <authorList>
            <person name="Peterson S.W."/>
        </authorList>
    </citation>
    <scope>NUCLEOTIDE SEQUENCE [LARGE SCALE GENOMIC DNA]</scope>
    <source>
        <strain evidence="9 10">ATCC BAA-908</strain>
    </source>
</reference>
<comment type="subcellular location">
    <subcellularLocation>
        <location evidence="1">Cell membrane</location>
        <topology evidence="1">Single-pass membrane protein</topology>
    </subcellularLocation>
    <subcellularLocation>
        <location evidence="7">Cell membrane</location>
        <topology evidence="7">Single-pass type II membrane protein</topology>
    </subcellularLocation>
</comment>
<dbReference type="GO" id="GO:0022857">
    <property type="term" value="F:transmembrane transporter activity"/>
    <property type="evidence" value="ECO:0007669"/>
    <property type="project" value="InterPro"/>
</dbReference>
<dbReference type="RefSeq" id="WP_078933102.1">
    <property type="nucleotide sequence ID" value="NZ_FUWG01000008.1"/>
</dbReference>
<dbReference type="EMBL" id="FUWG01000008">
    <property type="protein sequence ID" value="SJZ42258.1"/>
    <property type="molecule type" value="Genomic_DNA"/>
</dbReference>
<dbReference type="AlphaFoldDB" id="A0A1T4KIL7"/>
<feature type="transmembrane region" description="Helical" evidence="8">
    <location>
        <begin position="12"/>
        <end position="35"/>
    </location>
</feature>
<proteinExistence type="inferred from homology"/>
<accession>A0A1T4KIL7</accession>
<evidence type="ECO:0000256" key="3">
    <source>
        <dbReference type="ARBA" id="ARBA00022475"/>
    </source>
</evidence>
<dbReference type="PANTHER" id="PTHR30558:SF3">
    <property type="entry name" value="BIOPOLYMER TRANSPORT PROTEIN EXBD-RELATED"/>
    <property type="match status" value="1"/>
</dbReference>
<evidence type="ECO:0000256" key="4">
    <source>
        <dbReference type="ARBA" id="ARBA00022692"/>
    </source>
</evidence>
<gene>
    <name evidence="9" type="ORF">SAMN02745149_01190</name>
</gene>
<dbReference type="PANTHER" id="PTHR30558">
    <property type="entry name" value="EXBD MEMBRANE COMPONENT OF PMF-DRIVEN MACROMOLECULE IMPORT SYSTEM"/>
    <property type="match status" value="1"/>
</dbReference>
<dbReference type="InterPro" id="IPR003400">
    <property type="entry name" value="ExbD"/>
</dbReference>
<keyword evidence="10" id="KW-1185">Reference proteome</keyword>
<dbReference type="Proteomes" id="UP000190423">
    <property type="component" value="Unassembled WGS sequence"/>
</dbReference>
<evidence type="ECO:0000256" key="2">
    <source>
        <dbReference type="ARBA" id="ARBA00005811"/>
    </source>
</evidence>
<dbReference type="STRING" id="261392.SAMN02745149_01190"/>
<evidence type="ECO:0000313" key="10">
    <source>
        <dbReference type="Proteomes" id="UP000190423"/>
    </source>
</evidence>
<evidence type="ECO:0000256" key="5">
    <source>
        <dbReference type="ARBA" id="ARBA00022989"/>
    </source>
</evidence>
<keyword evidence="5 8" id="KW-1133">Transmembrane helix</keyword>
<keyword evidence="3" id="KW-1003">Cell membrane</keyword>
<keyword evidence="7" id="KW-0653">Protein transport</keyword>
<dbReference type="GO" id="GO:0005886">
    <property type="term" value="C:plasma membrane"/>
    <property type="evidence" value="ECO:0007669"/>
    <property type="project" value="UniProtKB-SubCell"/>
</dbReference>
<dbReference type="GeneID" id="78316489"/>
<evidence type="ECO:0000256" key="6">
    <source>
        <dbReference type="ARBA" id="ARBA00023136"/>
    </source>
</evidence>
<evidence type="ECO:0000256" key="8">
    <source>
        <dbReference type="SAM" id="Phobius"/>
    </source>
</evidence>
<dbReference type="OrthoDB" id="9793581at2"/>
<organism evidence="9 10">
    <name type="scientific">Treponema porcinum</name>
    <dbReference type="NCBI Taxonomy" id="261392"/>
    <lineage>
        <taxon>Bacteria</taxon>
        <taxon>Pseudomonadati</taxon>
        <taxon>Spirochaetota</taxon>
        <taxon>Spirochaetia</taxon>
        <taxon>Spirochaetales</taxon>
        <taxon>Treponemataceae</taxon>
        <taxon>Treponema</taxon>
    </lineage>
</organism>